<dbReference type="Gene3D" id="6.10.250.920">
    <property type="match status" value="1"/>
</dbReference>
<dbReference type="GO" id="GO:0030864">
    <property type="term" value="C:cortical actin cytoskeleton"/>
    <property type="evidence" value="ECO:0007669"/>
    <property type="project" value="TreeGrafter"/>
</dbReference>
<dbReference type="PROSITE" id="PS50945">
    <property type="entry name" value="I_LWEQ"/>
    <property type="match status" value="1"/>
</dbReference>
<dbReference type="GO" id="GO:0006897">
    <property type="term" value="P:endocytosis"/>
    <property type="evidence" value="ECO:0007669"/>
    <property type="project" value="UniProtKB-KW"/>
</dbReference>
<evidence type="ECO:0000259" key="9">
    <source>
        <dbReference type="PROSITE" id="PS50945"/>
    </source>
</evidence>
<dbReference type="GO" id="GO:0048268">
    <property type="term" value="P:clathrin coat assembly"/>
    <property type="evidence" value="ECO:0007669"/>
    <property type="project" value="TreeGrafter"/>
</dbReference>
<dbReference type="GO" id="GO:0035615">
    <property type="term" value="F:clathrin adaptor activity"/>
    <property type="evidence" value="ECO:0007669"/>
    <property type="project" value="TreeGrafter"/>
</dbReference>
<dbReference type="PANTHER" id="PTHR10407:SF14">
    <property type="entry name" value="HUNTINGTIN-INTERACTING PROTEIN 1"/>
    <property type="match status" value="1"/>
</dbReference>
<proteinExistence type="inferred from homology"/>
<dbReference type="Gene3D" id="1.20.1410.10">
    <property type="entry name" value="I/LWEQ domain"/>
    <property type="match status" value="2"/>
</dbReference>
<dbReference type="InterPro" id="IPR011417">
    <property type="entry name" value="ANTH_dom"/>
</dbReference>
<evidence type="ECO:0000256" key="6">
    <source>
        <dbReference type="ARBA" id="ARBA00023203"/>
    </source>
</evidence>
<evidence type="ECO:0000256" key="7">
    <source>
        <dbReference type="SAM" id="Coils"/>
    </source>
</evidence>
<dbReference type="GO" id="GO:0051015">
    <property type="term" value="F:actin filament binding"/>
    <property type="evidence" value="ECO:0007669"/>
    <property type="project" value="TreeGrafter"/>
</dbReference>
<dbReference type="GO" id="GO:0032051">
    <property type="term" value="F:clathrin light chain binding"/>
    <property type="evidence" value="ECO:0007669"/>
    <property type="project" value="TreeGrafter"/>
</dbReference>
<dbReference type="InterPro" id="IPR030224">
    <property type="entry name" value="Sla2_fam"/>
</dbReference>
<dbReference type="GO" id="GO:0007015">
    <property type="term" value="P:actin filament organization"/>
    <property type="evidence" value="ECO:0007669"/>
    <property type="project" value="TreeGrafter"/>
</dbReference>
<dbReference type="Gene3D" id="1.20.5.1700">
    <property type="match status" value="1"/>
</dbReference>
<evidence type="ECO:0000256" key="3">
    <source>
        <dbReference type="ARBA" id="ARBA00022490"/>
    </source>
</evidence>
<keyword evidence="3" id="KW-0963">Cytoplasm</keyword>
<name>A0A3Q0RKE8_AMPCI</name>
<feature type="coiled-coil region" evidence="7">
    <location>
        <begin position="364"/>
        <end position="468"/>
    </location>
</feature>
<dbReference type="InterPro" id="IPR013809">
    <property type="entry name" value="ENTH"/>
</dbReference>
<protein>
    <submittedName>
        <fullName evidence="10">Huntingtin interacting protein 1</fullName>
    </submittedName>
</protein>
<dbReference type="SUPFAM" id="SSF48464">
    <property type="entry name" value="ENTH/VHS domain"/>
    <property type="match status" value="1"/>
</dbReference>
<evidence type="ECO:0000313" key="10">
    <source>
        <dbReference type="Ensembl" id="ENSACIP00000010792.1"/>
    </source>
</evidence>
<dbReference type="GO" id="GO:0043325">
    <property type="term" value="F:phosphatidylinositol-3,4-bisphosphate binding"/>
    <property type="evidence" value="ECO:0007669"/>
    <property type="project" value="TreeGrafter"/>
</dbReference>
<dbReference type="Ensembl" id="ENSACIT00000011103.1">
    <property type="protein sequence ID" value="ENSACIP00000010792.1"/>
    <property type="gene ID" value="ENSACIG00000008393.1"/>
</dbReference>
<evidence type="ECO:0000256" key="4">
    <source>
        <dbReference type="ARBA" id="ARBA00022583"/>
    </source>
</evidence>
<dbReference type="InterPro" id="IPR035964">
    <property type="entry name" value="I/LWEQ_dom_sf"/>
</dbReference>
<dbReference type="InterPro" id="IPR002558">
    <property type="entry name" value="ILWEQ_dom"/>
</dbReference>
<accession>A0A3Q0RKE8</accession>
<keyword evidence="5 7" id="KW-0175">Coiled coil</keyword>
<evidence type="ECO:0000256" key="2">
    <source>
        <dbReference type="ARBA" id="ARBA00010135"/>
    </source>
</evidence>
<dbReference type="GO" id="GO:0098793">
    <property type="term" value="C:presynapse"/>
    <property type="evidence" value="ECO:0007669"/>
    <property type="project" value="TreeGrafter"/>
</dbReference>
<dbReference type="SUPFAM" id="SSF109885">
    <property type="entry name" value="I/LWEQ domain"/>
    <property type="match status" value="1"/>
</dbReference>
<reference evidence="10" key="1">
    <citation type="submission" date="2025-08" db="UniProtKB">
        <authorList>
            <consortium name="Ensembl"/>
        </authorList>
    </citation>
    <scope>IDENTIFICATION</scope>
</reference>
<dbReference type="PANTHER" id="PTHR10407">
    <property type="entry name" value="HUNTINGTIN INTERACTING PROTEIN 1"/>
    <property type="match status" value="1"/>
</dbReference>
<feature type="domain" description="I/LWEQ" evidence="9">
    <location>
        <begin position="786"/>
        <end position="1005"/>
    </location>
</feature>
<dbReference type="GeneTree" id="ENSGT00940000153594"/>
<organism evidence="10 11">
    <name type="scientific">Amphilophus citrinellus</name>
    <name type="common">Midas cichlid</name>
    <name type="synonym">Cichlasoma citrinellum</name>
    <dbReference type="NCBI Taxonomy" id="61819"/>
    <lineage>
        <taxon>Eukaryota</taxon>
        <taxon>Metazoa</taxon>
        <taxon>Chordata</taxon>
        <taxon>Craniata</taxon>
        <taxon>Vertebrata</taxon>
        <taxon>Euteleostomi</taxon>
        <taxon>Actinopterygii</taxon>
        <taxon>Neopterygii</taxon>
        <taxon>Teleostei</taxon>
        <taxon>Neoteleostei</taxon>
        <taxon>Acanthomorphata</taxon>
        <taxon>Ovalentaria</taxon>
        <taxon>Cichlomorphae</taxon>
        <taxon>Cichliformes</taxon>
        <taxon>Cichlidae</taxon>
        <taxon>New World cichlids</taxon>
        <taxon>Cichlasomatinae</taxon>
        <taxon>Heroini</taxon>
        <taxon>Amphilophus</taxon>
    </lineage>
</organism>
<keyword evidence="11" id="KW-1185">Reference proteome</keyword>
<dbReference type="SMART" id="SM00273">
    <property type="entry name" value="ENTH"/>
    <property type="match status" value="1"/>
</dbReference>
<dbReference type="Pfam" id="PF07651">
    <property type="entry name" value="ANTH"/>
    <property type="match status" value="1"/>
</dbReference>
<dbReference type="InterPro" id="IPR008942">
    <property type="entry name" value="ENTH_VHS"/>
</dbReference>
<evidence type="ECO:0000259" key="8">
    <source>
        <dbReference type="PROSITE" id="PS50942"/>
    </source>
</evidence>
<dbReference type="InterPro" id="IPR032422">
    <property type="entry name" value="HIP1_clath-bd"/>
</dbReference>
<reference evidence="10" key="2">
    <citation type="submission" date="2025-09" db="UniProtKB">
        <authorList>
            <consortium name="Ensembl"/>
        </authorList>
    </citation>
    <scope>IDENTIFICATION</scope>
</reference>
<feature type="domain" description="ENTH" evidence="8">
    <location>
        <begin position="25"/>
        <end position="156"/>
    </location>
</feature>
<dbReference type="Pfam" id="PF16515">
    <property type="entry name" value="HIP1_clath_bdg"/>
    <property type="match status" value="1"/>
</dbReference>
<evidence type="ECO:0000313" key="11">
    <source>
        <dbReference type="Proteomes" id="UP000261340"/>
    </source>
</evidence>
<dbReference type="Proteomes" id="UP000261340">
    <property type="component" value="Unplaced"/>
</dbReference>
<dbReference type="GO" id="GO:0030136">
    <property type="term" value="C:clathrin-coated vesicle"/>
    <property type="evidence" value="ECO:0007669"/>
    <property type="project" value="TreeGrafter"/>
</dbReference>
<dbReference type="SMART" id="SM00307">
    <property type="entry name" value="ILWEQ"/>
    <property type="match status" value="1"/>
</dbReference>
<keyword evidence="6" id="KW-0009">Actin-binding</keyword>
<dbReference type="PROSITE" id="PS50942">
    <property type="entry name" value="ENTH"/>
    <property type="match status" value="1"/>
</dbReference>
<dbReference type="GO" id="GO:0080025">
    <property type="term" value="F:phosphatidylinositol-3,5-bisphosphate binding"/>
    <property type="evidence" value="ECO:0007669"/>
    <property type="project" value="TreeGrafter"/>
</dbReference>
<evidence type="ECO:0000256" key="1">
    <source>
        <dbReference type="ARBA" id="ARBA00004496"/>
    </source>
</evidence>
<dbReference type="AlphaFoldDB" id="A0A3Q0RKE8"/>
<feature type="coiled-coil region" evidence="7">
    <location>
        <begin position="493"/>
        <end position="584"/>
    </location>
</feature>
<keyword evidence="4" id="KW-0254">Endocytosis</keyword>
<dbReference type="FunFam" id="1.20.5.1700:FF:000002">
    <property type="entry name" value="Huntingtin interacting protein 1"/>
    <property type="match status" value="1"/>
</dbReference>
<dbReference type="OMA" id="SSCTEQL"/>
<dbReference type="FunFam" id="1.25.40.90:FF:000012">
    <property type="entry name" value="Huntingtin interacting protein 1-related"/>
    <property type="match status" value="1"/>
</dbReference>
<dbReference type="Gene3D" id="1.25.40.90">
    <property type="match status" value="1"/>
</dbReference>
<comment type="subcellular location">
    <subcellularLocation>
        <location evidence="1">Cytoplasm</location>
    </subcellularLocation>
</comment>
<comment type="similarity">
    <text evidence="2">Belongs to the SLA2 family.</text>
</comment>
<dbReference type="STRING" id="61819.ENSACIP00000010792"/>
<sequence length="1024" mass="114474">MDRVKSSMQQVPNAIPKVIRRTGGANSLELERENFERVQAVSINKAINTQEVAVKEKHARNILTLSKGAHTFWAAVNRLPLSSNAVLCWKFCHVFHKLLRDGHPNVIKDSMRNKADLTDMSRMWGHLSEGYGKLCSIYLKLLITKMEFHIKNPRFPGNLQMSNRQLDEAGENDVNNFFQLTVEMFDYLECELTLFLGVFSSLDMSRSVSVTAAGQCRLAPLIQVILDCSHLYDYTVKLLFKLHSCLPADTLQGHRDRFQEQFKKLKSLFYRSSNLQYFKRLIQIPQLPENPPNFLRASALSEHISPVVVIPAESSSPESEHVVETDDLVDTDVPAPLETKFDDLFGTSAAIDPFNFNSQNGMRKDDKDRLIEQLTREIQALKEELESFRLESGRLCQALRGRVSELEAELAEQSHLRLQAVGESEFLKAELDDLRRVREDTEKEQRSLTEIERKAQANEQRYTKLKEKYTELVQSHADLLRKNAEVTRQMTVARAAQDEVEAMRKEMQEKVKGAQEAADRQEREQLEQLQELQRELVSSRAELDSLKTTMASSQQSSEVLSTQLATLESEKAELVQSLTKVEAELVVRGEELERVQSSLVTEREGRVKTAETLQNQLNEKESREQALESQLVAARWSSLQGAVEEAEKIIRDSLAQIDDPAHISCTSSADYLASRCQASLDCMERLNSTRVAFLADNTGVSELVRAVTQCGHLVGDTVVQGSATSHMVPVEQADALSESVKVCGAEALALLGQMKRQDSLAAADNSKLKAALEAVLATAEKLRPRGLELQQGELGDLVEQEMAATSAAVESAAARIEEMLNKSRAVDTGIKMEVNERILASCTELMQAIKELVLSSKELQRDIVESGRVNYTAALSEKRWDAADLVVQGKGKFEELMVCSHEIAASTAQLVAASKVKADKDSTNLHRLQQASRGVTQATAAVVASTKSGKSQIEETDTMDFSSMTLTQIKRQEMDAQVLVLELEARLQKERERLGELRKKHYELAGVAEGWGEEEEGGDTGQPR</sequence>
<dbReference type="Pfam" id="PF01608">
    <property type="entry name" value="I_LWEQ"/>
    <property type="match status" value="1"/>
</dbReference>
<evidence type="ECO:0000256" key="5">
    <source>
        <dbReference type="ARBA" id="ARBA00023054"/>
    </source>
</evidence>